<feature type="region of interest" description="Disordered" evidence="1">
    <location>
        <begin position="174"/>
        <end position="207"/>
    </location>
</feature>
<dbReference type="EMBL" id="ML240868">
    <property type="protein sequence ID" value="TKS65553.1"/>
    <property type="molecule type" value="Genomic_DNA"/>
</dbReference>
<accession>A0A4U5TVQ7</accession>
<sequence length="402" mass="45891">MLIGSELQTKRLNRHLSQVLDSLRGRLRDYVQVLDSLQGRHRDYVQVLDSLRGRHRDYVQVLDSLRGRHRDYVQVLDSLRGRHRDYVQVLDSLRGRHRDYVQVSDSLRGRHRDYVQVLDSLRGRHRDYVQVLDGLRGRHRDYAAQISPAPCCRRPVVRSRHIFTECLKVVNREEPEDRRGRADTESGFTPTAELGAGGMGCSHSKRRSSAGLRDGLQLVSETVFSWSQRRSSAGLSLQLVSETVFGWSQRRSSAGLRDGLQSDGGLQKKSKKGEKKQKKSRRDEGERASGEQDVYLEKQLERFEWQLRTLKEVLSANGNPERAELLKGHADEELCALVLSVLDKVRTSNQVQAQCQVIYRLDLAEVRLRQQLSSGHMTTSVCSQQLVTSDLCVYMCPSADSI</sequence>
<proteinExistence type="predicted"/>
<feature type="region of interest" description="Disordered" evidence="1">
    <location>
        <begin position="254"/>
        <end position="291"/>
    </location>
</feature>
<evidence type="ECO:0000313" key="3">
    <source>
        <dbReference type="Proteomes" id="UP000298787"/>
    </source>
</evidence>
<protein>
    <submittedName>
        <fullName evidence="2">Coiled-coil domain-containing protein 69</fullName>
    </submittedName>
</protein>
<feature type="compositionally biased region" description="Basic residues" evidence="1">
    <location>
        <begin position="268"/>
        <end position="280"/>
    </location>
</feature>
<organism evidence="2 3">
    <name type="scientific">Collichthys lucidus</name>
    <name type="common">Big head croaker</name>
    <name type="synonym">Sciaena lucida</name>
    <dbReference type="NCBI Taxonomy" id="240159"/>
    <lineage>
        <taxon>Eukaryota</taxon>
        <taxon>Metazoa</taxon>
        <taxon>Chordata</taxon>
        <taxon>Craniata</taxon>
        <taxon>Vertebrata</taxon>
        <taxon>Euteleostomi</taxon>
        <taxon>Actinopterygii</taxon>
        <taxon>Neopterygii</taxon>
        <taxon>Teleostei</taxon>
        <taxon>Neoteleostei</taxon>
        <taxon>Acanthomorphata</taxon>
        <taxon>Eupercaria</taxon>
        <taxon>Sciaenidae</taxon>
        <taxon>Collichthys</taxon>
    </lineage>
</organism>
<dbReference type="AlphaFoldDB" id="A0A4U5TVQ7"/>
<evidence type="ECO:0000256" key="1">
    <source>
        <dbReference type="SAM" id="MobiDB-lite"/>
    </source>
</evidence>
<feature type="compositionally biased region" description="Basic and acidic residues" evidence="1">
    <location>
        <begin position="174"/>
        <end position="184"/>
    </location>
</feature>
<evidence type="ECO:0000313" key="2">
    <source>
        <dbReference type="EMBL" id="TKS65553.1"/>
    </source>
</evidence>
<name>A0A4U5TVQ7_COLLU</name>
<keyword evidence="3" id="KW-1185">Reference proteome</keyword>
<reference evidence="2 3" key="1">
    <citation type="submission" date="2019-01" db="EMBL/GenBank/DDBJ databases">
        <title>Genome Assembly of Collichthys lucidus.</title>
        <authorList>
            <person name="Cai M."/>
            <person name="Xiao S."/>
        </authorList>
    </citation>
    <scope>NUCLEOTIDE SEQUENCE [LARGE SCALE GENOMIC DNA]</scope>
    <source>
        <strain evidence="2">JT15FE1705JMU</strain>
        <tissue evidence="2">Muscle</tissue>
    </source>
</reference>
<gene>
    <name evidence="2" type="ORF">D9C73_028001</name>
</gene>
<feature type="compositionally biased region" description="Basic and acidic residues" evidence="1">
    <location>
        <begin position="281"/>
        <end position="291"/>
    </location>
</feature>
<dbReference type="Proteomes" id="UP000298787">
    <property type="component" value="Unassembled WGS sequence"/>
</dbReference>